<dbReference type="InterPro" id="IPR042202">
    <property type="entry name" value="Duffy-ag-bd_sf"/>
</dbReference>
<dbReference type="Gene3D" id="1.20.1310.20">
    <property type="entry name" value="Duffy-antigen binding domain"/>
    <property type="match status" value="1"/>
</dbReference>
<organism evidence="2">
    <name type="scientific">Plasmodium falciparum</name>
    <name type="common">malaria parasite P. falciparum</name>
    <dbReference type="NCBI Taxonomy" id="5833"/>
    <lineage>
        <taxon>Eukaryota</taxon>
        <taxon>Sar</taxon>
        <taxon>Alveolata</taxon>
        <taxon>Apicomplexa</taxon>
        <taxon>Aconoidasida</taxon>
        <taxon>Haemosporida</taxon>
        <taxon>Plasmodiidae</taxon>
        <taxon>Plasmodium</taxon>
        <taxon>Plasmodium (Laverania)</taxon>
    </lineage>
</organism>
<name>A0A0A7M3K9_PLAFA</name>
<feature type="non-terminal residue" evidence="2">
    <location>
        <position position="1"/>
    </location>
</feature>
<sequence>ACAPFRRLNLCVTNLENINNYGKINNDTLLADVCLAALHEGVLISADHARYKETNNDVNANICTMLARSFADIGDIVRGKDLYRGVNGNDKLENKLKEIFKKTHEGLTSTNGRNGEAAKKYYFDPKGNFYQLREDWWYANRETVWKAIRCSAPTDANYFRQTVCSGGKTPTQGKCRCIDFSVPTYFDYVPQFLRWFEEWA</sequence>
<evidence type="ECO:0000259" key="1">
    <source>
        <dbReference type="Pfam" id="PF05424"/>
    </source>
</evidence>
<dbReference type="AlphaFoldDB" id="A0A0A7M3K9"/>
<feature type="non-terminal residue" evidence="2">
    <location>
        <position position="200"/>
    </location>
</feature>
<dbReference type="SUPFAM" id="SSF140924">
    <property type="entry name" value="Duffy binding domain-like"/>
    <property type="match status" value="1"/>
</dbReference>
<dbReference type="Pfam" id="PF05424">
    <property type="entry name" value="Duffy_binding"/>
    <property type="match status" value="1"/>
</dbReference>
<dbReference type="GO" id="GO:0046789">
    <property type="term" value="F:host cell surface receptor binding"/>
    <property type="evidence" value="ECO:0007669"/>
    <property type="project" value="InterPro"/>
</dbReference>
<reference evidence="2" key="1">
    <citation type="journal article" date="2015" name="Mol. Ecol.">
        <title>Phylogeography of var gene repertoires reveals fine-scale geospatial clustering of Plasmodium falciparum populations in a highly endemic area.</title>
        <authorList>
            <person name="Tessema S.K."/>
            <person name="Monk S.L."/>
            <person name="Schultz M.B."/>
            <person name="Tavul L."/>
            <person name="Reeder J.C."/>
            <person name="Siba P.M."/>
            <person name="Mueller I."/>
            <person name="Barry A.E."/>
        </authorList>
    </citation>
    <scope>NUCLEOTIDE SEQUENCE</scope>
    <source>
        <strain evidence="2">WOS22</strain>
    </source>
</reference>
<feature type="domain" description="Duffy-antigen binding" evidence="1">
    <location>
        <begin position="1"/>
        <end position="194"/>
    </location>
</feature>
<gene>
    <name evidence="2" type="primary">var-WDBLa_379</name>
</gene>
<dbReference type="EMBL" id="KP220364">
    <property type="protein sequence ID" value="AIZ73495.1"/>
    <property type="molecule type" value="Genomic_DNA"/>
</dbReference>
<dbReference type="InterPro" id="IPR008602">
    <property type="entry name" value="Duffy-antigen-binding"/>
</dbReference>
<dbReference type="GO" id="GO:0016020">
    <property type="term" value="C:membrane"/>
    <property type="evidence" value="ECO:0007669"/>
    <property type="project" value="InterPro"/>
</dbReference>
<accession>A0A0A7M3K9</accession>
<evidence type="ECO:0000313" key="2">
    <source>
        <dbReference type="EMBL" id="AIZ73495.1"/>
    </source>
</evidence>
<protein>
    <submittedName>
        <fullName evidence="2">Var-WDBLa_379 protein</fullName>
    </submittedName>
</protein>
<proteinExistence type="predicted"/>